<dbReference type="AlphaFoldDB" id="A0A512T161"/>
<proteinExistence type="predicted"/>
<sequence length="126" mass="12312">MEGHTVNTHLARGTAAVGGSLLGLLLLAGPTSAKDIGPGDALPGTTSSASCRNVVPEDRAACQGAGTTTVPRSAPASIPDLHVEGGLLGLEPGQLGVVVLGAAALAGAALVTTRHRHPHASGHRPA</sequence>
<evidence type="ECO:0000313" key="2">
    <source>
        <dbReference type="Proteomes" id="UP000321793"/>
    </source>
</evidence>
<dbReference type="EMBL" id="BKBA01000008">
    <property type="protein sequence ID" value="GEQ13930.1"/>
    <property type="molecule type" value="Genomic_DNA"/>
</dbReference>
<protein>
    <submittedName>
        <fullName evidence="1">Uncharacterized protein</fullName>
    </submittedName>
</protein>
<name>A0A512T161_9MICO</name>
<dbReference type="Proteomes" id="UP000321793">
    <property type="component" value="Unassembled WGS sequence"/>
</dbReference>
<reference evidence="1 2" key="1">
    <citation type="submission" date="2019-07" db="EMBL/GenBank/DDBJ databases">
        <title>Whole genome shotgun sequence of Knoellia locipacati NBRC 109775.</title>
        <authorList>
            <person name="Hosoyama A."/>
            <person name="Uohara A."/>
            <person name="Ohji S."/>
            <person name="Ichikawa N."/>
        </authorList>
    </citation>
    <scope>NUCLEOTIDE SEQUENCE [LARGE SCALE GENOMIC DNA]</scope>
    <source>
        <strain evidence="1 2">NBRC 109775</strain>
    </source>
</reference>
<comment type="caution">
    <text evidence="1">The sequence shown here is derived from an EMBL/GenBank/DDBJ whole genome shotgun (WGS) entry which is preliminary data.</text>
</comment>
<organism evidence="1 2">
    <name type="scientific">Knoellia locipacati</name>
    <dbReference type="NCBI Taxonomy" id="882824"/>
    <lineage>
        <taxon>Bacteria</taxon>
        <taxon>Bacillati</taxon>
        <taxon>Actinomycetota</taxon>
        <taxon>Actinomycetes</taxon>
        <taxon>Micrococcales</taxon>
        <taxon>Intrasporangiaceae</taxon>
        <taxon>Knoellia</taxon>
    </lineage>
</organism>
<keyword evidence="2" id="KW-1185">Reference proteome</keyword>
<evidence type="ECO:0000313" key="1">
    <source>
        <dbReference type="EMBL" id="GEQ13930.1"/>
    </source>
</evidence>
<gene>
    <name evidence="1" type="ORF">KLO01_19770</name>
</gene>
<accession>A0A512T161</accession>